<dbReference type="Gene3D" id="2.160.20.10">
    <property type="entry name" value="Single-stranded right-handed beta-helix, Pectin lyase-like"/>
    <property type="match status" value="1"/>
</dbReference>
<keyword evidence="2" id="KW-0732">Signal</keyword>
<dbReference type="InterPro" id="IPR012334">
    <property type="entry name" value="Pectin_lyas_fold"/>
</dbReference>
<comment type="caution">
    <text evidence="4">The sequence shown here is derived from an EMBL/GenBank/DDBJ whole genome shotgun (WGS) entry which is preliminary data.</text>
</comment>
<dbReference type="SMART" id="SM00912">
    <property type="entry name" value="Haemagg_act"/>
    <property type="match status" value="1"/>
</dbReference>
<evidence type="ECO:0000313" key="5">
    <source>
        <dbReference type="Proteomes" id="UP000549617"/>
    </source>
</evidence>
<evidence type="ECO:0000259" key="3">
    <source>
        <dbReference type="SMART" id="SM00912"/>
    </source>
</evidence>
<organism evidence="4 5">
    <name type="scientific">Sphingobium boeckii</name>
    <dbReference type="NCBI Taxonomy" id="1082345"/>
    <lineage>
        <taxon>Bacteria</taxon>
        <taxon>Pseudomonadati</taxon>
        <taxon>Pseudomonadota</taxon>
        <taxon>Alphaproteobacteria</taxon>
        <taxon>Sphingomonadales</taxon>
        <taxon>Sphingomonadaceae</taxon>
        <taxon>Sphingobium</taxon>
    </lineage>
</organism>
<dbReference type="Proteomes" id="UP000549617">
    <property type="component" value="Unassembled WGS sequence"/>
</dbReference>
<evidence type="ECO:0000313" key="4">
    <source>
        <dbReference type="EMBL" id="MBB5685447.1"/>
    </source>
</evidence>
<feature type="region of interest" description="Disordered" evidence="1">
    <location>
        <begin position="1588"/>
        <end position="1616"/>
    </location>
</feature>
<keyword evidence="5" id="KW-1185">Reference proteome</keyword>
<feature type="signal peptide" evidence="2">
    <location>
        <begin position="1"/>
        <end position="31"/>
    </location>
</feature>
<dbReference type="InterPro" id="IPR011050">
    <property type="entry name" value="Pectin_lyase_fold/virulence"/>
</dbReference>
<reference evidence="4 5" key="1">
    <citation type="submission" date="2020-08" db="EMBL/GenBank/DDBJ databases">
        <title>Genomic Encyclopedia of Type Strains, Phase IV (KMG-IV): sequencing the most valuable type-strain genomes for metagenomic binning, comparative biology and taxonomic classification.</title>
        <authorList>
            <person name="Goeker M."/>
        </authorList>
    </citation>
    <scope>NUCLEOTIDE SEQUENCE [LARGE SCALE GENOMIC DNA]</scope>
    <source>
        <strain evidence="4 5">DSM 25079</strain>
    </source>
</reference>
<feature type="chain" id="PRO_5031457352" description="Filamentous haemagglutinin FhaB/tRNA nuclease CdiA-like TPS domain-containing protein" evidence="2">
    <location>
        <begin position="32"/>
        <end position="1616"/>
    </location>
</feature>
<dbReference type="EMBL" id="JACIJC010000002">
    <property type="protein sequence ID" value="MBB5685447.1"/>
    <property type="molecule type" value="Genomic_DNA"/>
</dbReference>
<gene>
    <name evidence="4" type="ORF">FHS49_001455</name>
</gene>
<evidence type="ECO:0000256" key="2">
    <source>
        <dbReference type="SAM" id="SignalP"/>
    </source>
</evidence>
<feature type="domain" description="Filamentous haemagglutinin FhaB/tRNA nuclease CdiA-like TPS" evidence="3">
    <location>
        <begin position="31"/>
        <end position="169"/>
    </location>
</feature>
<feature type="compositionally biased region" description="Acidic residues" evidence="1">
    <location>
        <begin position="1605"/>
        <end position="1616"/>
    </location>
</feature>
<sequence>MRTPLPHLRRATVFASVSTLALAFCSTAAQAQALEGTPNVIVGAVGIDRTVSGVDTITVNSPSAVIDWTPTDTAGAGDIDFLPAGTTANFINSDSPAPYTVLNRIIPADPARRVALNGNVVGRLRDGMGNVSPGGSVWFYSPGGILVGSTAVFDVGSLVLTAADPLLDGDGNFVTGGSFSLAAPPGSLAGIEIANGAQISALSEGSYIAMVAPRITQAGTVTVNGTAAYVAAEAADFTFDQGLFAINVTTGTEAGGTVFQHSGTTTGPSSTGFPDNHRIYMVAIPKNDAITMVISAGGSLGFEPAASAGIENGVVVLSAGHNILSNGFADNIETYPLTTTQANVHITGGTITSRVDGRATTDIFATGTLDITGDIALNGGVRAHIAAQAGQTITITGNASVGAIASSSAPDGVDRTGGQALIYAEGTGMLDITGNATAQAQGFAYSGAQELPDPAGSGFGGEAAISATGGGFVSIGGDASVDAGGYAGYNATGGASGSGLGGTARIAAVSGGQISITGAALATAAGEGSMGGGNGTGGLAGVYGDGGILQIGGLANVSAIGRGGSGGFTIAGDGIGGIAEVGALNGGTVLLGNAVAIDSSGIGGGGSIAGNGTGTRSSLFTRGGTLSVALDAQIVSDGIGGNAESISGTIGTTGTGGIAAAIAETGSTAGSLSVTTLLASARGLGGDGANASSFAGGTGGAGIGGQAFAYAESANNSFTADSVSLTAYGRGGDGGNGGSGVTGQDGGAGGAGAGGLVQAGTISGAGAPVLTGSTTIGDLILDVVGEGGMGGSGGFGSISDGLDGSGGLGTGGQAVLSARGGIATIGDVLINAYGLGGNGGEGMIGAAGGNGIGGSFTVLAGPHAITGAGGTLNAQALTAYADGRGGTGSAAGIGTAGGGRVSAGAGSFLNLDSIISSASGDQAAGEALELSSIGGAMSVAGTASLQTAGDIILAADNGSVVIGGILSAQAGGAFLAGVNGIAPAMPGTLRAGGMTLRSGGAFATASRLASDTRLIVDGGGAVTLGALDAGGDVLVVGNGPVTTGMINAGGDAVILSGGAVTVGGMNAGNMAYIADISMLPLLGSAYDTTALAGQAPVAVNGAISISGAVTASLFTAAATTGFSALGLIDVNDFALDTGGSVLLDDLITAGDFIFDGNGDLTLGDITAAGIVDIGAAGSIITGALSASDSVTIDARGGSAIIGGPVTTGQFAAVTQTGFTAQAAITANGLDVNAGGVATFNGIAGAQQIIVRSADLAVGASGALGIATTETLDLVTDGAMALGGTGGTGYVLDGAEATRLHANAITITGGGTALVRDLALAGSGAGANANLIGPDASLSIQTPGEIRVTGTVGITNAGADDQMTFTSGQRFSMTSEAGSILLAGDAGAPSGMLSINAPDIAIATTALVDQLAMDPFFQGRDTALAIPASPRLAGVIQAGGIRFGVSRSLMIQNTGRPGLLAGFTVGASGMTITSTLPSNGTGTPVDVNIHGRAIAADGTTLINENTLSGVSFETASGAAGFTASSRVNGCALDGSVCAPILAEPIEISPAIQGVIEAAAEALTSEDATSIPDVRVRTVIDTAAFSTETLIEEPVSGGGNSSLWEPDAQDEGAEGETP</sequence>
<proteinExistence type="predicted"/>
<accession>A0A7W9AGW3</accession>
<dbReference type="SUPFAM" id="SSF51126">
    <property type="entry name" value="Pectin lyase-like"/>
    <property type="match status" value="1"/>
</dbReference>
<name>A0A7W9AGW3_9SPHN</name>
<protein>
    <recommendedName>
        <fullName evidence="3">Filamentous haemagglutinin FhaB/tRNA nuclease CdiA-like TPS domain-containing protein</fullName>
    </recommendedName>
</protein>
<dbReference type="RefSeq" id="WP_184016789.1">
    <property type="nucleotide sequence ID" value="NZ_JACIJC010000002.1"/>
</dbReference>
<evidence type="ECO:0000256" key="1">
    <source>
        <dbReference type="SAM" id="MobiDB-lite"/>
    </source>
</evidence>
<dbReference type="InterPro" id="IPR008638">
    <property type="entry name" value="FhaB/CdiA-like_TPS"/>
</dbReference>